<reference evidence="1" key="1">
    <citation type="journal article" date="2020" name="Stud. Mycol.">
        <title>101 Dothideomycetes genomes: a test case for predicting lifestyles and emergence of pathogens.</title>
        <authorList>
            <person name="Haridas S."/>
            <person name="Albert R."/>
            <person name="Binder M."/>
            <person name="Bloem J."/>
            <person name="Labutti K."/>
            <person name="Salamov A."/>
            <person name="Andreopoulos B."/>
            <person name="Baker S."/>
            <person name="Barry K."/>
            <person name="Bills G."/>
            <person name="Bluhm B."/>
            <person name="Cannon C."/>
            <person name="Castanera R."/>
            <person name="Culley D."/>
            <person name="Daum C."/>
            <person name="Ezra D."/>
            <person name="Gonzalez J."/>
            <person name="Henrissat B."/>
            <person name="Kuo A."/>
            <person name="Liang C."/>
            <person name="Lipzen A."/>
            <person name="Lutzoni F."/>
            <person name="Magnuson J."/>
            <person name="Mondo S."/>
            <person name="Nolan M."/>
            <person name="Ohm R."/>
            <person name="Pangilinan J."/>
            <person name="Park H.-J."/>
            <person name="Ramirez L."/>
            <person name="Alfaro M."/>
            <person name="Sun H."/>
            <person name="Tritt A."/>
            <person name="Yoshinaga Y."/>
            <person name="Zwiers L.-H."/>
            <person name="Turgeon B."/>
            <person name="Goodwin S."/>
            <person name="Spatafora J."/>
            <person name="Crous P."/>
            <person name="Grigoriev I."/>
        </authorList>
    </citation>
    <scope>NUCLEOTIDE SEQUENCE</scope>
    <source>
        <strain evidence="1">CBS 115976</strain>
    </source>
</reference>
<sequence>MGRPEVVELRRRLLDRVKREIEARSTEFTEGMSLLVRQWIENEFESVINPNTILVEFENQDNEDHFNERQASTSDGLVSLPPDLTENNIKNLDPALLNAYPRSRASMESITKHPARSSMDSTTVAGDAEPGGAISTEVVQYDQHITTNTSKLGEPAVPGLVIDDYDESLRHFDWEKIMQMSDPVLDDSHSIDNGMTGPASDDLFQTGAAIYEEHENTQMFGTGPNHSEDEDTEMQQNSLSPGVIFSIVSDRTSKSDRLMVNKALDARVIWEPSNSTGDPNYFAYRLTLWALLPKQSPQWKKQREQEERKE</sequence>
<accession>A0A6A6U4B9</accession>
<protein>
    <submittedName>
        <fullName evidence="1">Uncharacterized protein</fullName>
    </submittedName>
</protein>
<name>A0A6A6U4B9_9PEZI</name>
<dbReference type="AlphaFoldDB" id="A0A6A6U4B9"/>
<gene>
    <name evidence="1" type="ORF">BT63DRAFT_458100</name>
</gene>
<dbReference type="EMBL" id="MU004238">
    <property type="protein sequence ID" value="KAF2667139.1"/>
    <property type="molecule type" value="Genomic_DNA"/>
</dbReference>
<organism evidence="1 2">
    <name type="scientific">Microthyrium microscopicum</name>
    <dbReference type="NCBI Taxonomy" id="703497"/>
    <lineage>
        <taxon>Eukaryota</taxon>
        <taxon>Fungi</taxon>
        <taxon>Dikarya</taxon>
        <taxon>Ascomycota</taxon>
        <taxon>Pezizomycotina</taxon>
        <taxon>Dothideomycetes</taxon>
        <taxon>Dothideomycetes incertae sedis</taxon>
        <taxon>Microthyriales</taxon>
        <taxon>Microthyriaceae</taxon>
        <taxon>Microthyrium</taxon>
    </lineage>
</organism>
<evidence type="ECO:0000313" key="1">
    <source>
        <dbReference type="EMBL" id="KAF2667139.1"/>
    </source>
</evidence>
<dbReference type="Proteomes" id="UP000799302">
    <property type="component" value="Unassembled WGS sequence"/>
</dbReference>
<evidence type="ECO:0000313" key="2">
    <source>
        <dbReference type="Proteomes" id="UP000799302"/>
    </source>
</evidence>
<proteinExistence type="predicted"/>
<keyword evidence="2" id="KW-1185">Reference proteome</keyword>